<evidence type="ECO:0000256" key="5">
    <source>
        <dbReference type="ARBA" id="ARBA00023136"/>
    </source>
</evidence>
<feature type="region of interest" description="Disordered" evidence="6">
    <location>
        <begin position="52"/>
        <end position="78"/>
    </location>
</feature>
<feature type="compositionally biased region" description="Low complexity" evidence="6">
    <location>
        <begin position="55"/>
        <end position="76"/>
    </location>
</feature>
<comment type="caution">
    <text evidence="8">The sequence shown here is derived from an EMBL/GenBank/DDBJ whole genome shotgun (WGS) entry which is preliminary data.</text>
</comment>
<evidence type="ECO:0000256" key="1">
    <source>
        <dbReference type="ARBA" id="ARBA00004141"/>
    </source>
</evidence>
<comment type="similarity">
    <text evidence="2">Belongs to the PER33/POM33 family.</text>
</comment>
<proteinExistence type="inferred from homology"/>
<evidence type="ECO:0000313" key="8">
    <source>
        <dbReference type="EMBL" id="CAG9329622.1"/>
    </source>
</evidence>
<keyword evidence="5 7" id="KW-0472">Membrane</keyword>
<dbReference type="EMBL" id="CAJZBQ010000048">
    <property type="protein sequence ID" value="CAG9329622.1"/>
    <property type="molecule type" value="Genomic_DNA"/>
</dbReference>
<evidence type="ECO:0000256" key="4">
    <source>
        <dbReference type="ARBA" id="ARBA00022989"/>
    </source>
</evidence>
<dbReference type="InterPro" id="IPR051645">
    <property type="entry name" value="PER33/POM33_regulator"/>
</dbReference>
<sequence length="295" mass="33591">MASNRAFENFDWGSSAAWLQYYNGLFPTPTQQQLIRIKQKWYKKNIDPNFDPEVSPQSSSQPSASSPQRPQPAQSSYNAPSPSALQLVQIILFLLAFPAFFIHKSLHLIIAGHFAGIIHYHNVPRLSADYWRNVILDDNMHAILFALIFLFFNNHVLWAVPAFLGTFVYIGDILSRHSSVPASIKVYTRRLDANKVNMLQVRADAEMWIGFASILMIFLGSNIVFPLVYWQYTRMRYMLNGFSKTSFAYLRLKGDTVFQRMPTIIQKGWEKVKSICAWSVSMEAGPSAGSSCTVF</sequence>
<dbReference type="InterPro" id="IPR005344">
    <property type="entry name" value="TMEM33/Pom33"/>
</dbReference>
<dbReference type="GO" id="GO:0016020">
    <property type="term" value="C:membrane"/>
    <property type="evidence" value="ECO:0007669"/>
    <property type="project" value="UniProtKB-SubCell"/>
</dbReference>
<evidence type="ECO:0000256" key="2">
    <source>
        <dbReference type="ARBA" id="ARBA00007322"/>
    </source>
</evidence>
<dbReference type="GO" id="GO:0071786">
    <property type="term" value="P:endoplasmic reticulum tubular network organization"/>
    <property type="evidence" value="ECO:0007669"/>
    <property type="project" value="TreeGrafter"/>
</dbReference>
<feature type="transmembrane region" description="Helical" evidence="7">
    <location>
        <begin position="207"/>
        <end position="230"/>
    </location>
</feature>
<feature type="transmembrane region" description="Helical" evidence="7">
    <location>
        <begin position="84"/>
        <end position="102"/>
    </location>
</feature>
<organism evidence="8 9">
    <name type="scientific">Blepharisma stoltei</name>
    <dbReference type="NCBI Taxonomy" id="1481888"/>
    <lineage>
        <taxon>Eukaryota</taxon>
        <taxon>Sar</taxon>
        <taxon>Alveolata</taxon>
        <taxon>Ciliophora</taxon>
        <taxon>Postciliodesmatophora</taxon>
        <taxon>Heterotrichea</taxon>
        <taxon>Heterotrichida</taxon>
        <taxon>Blepharismidae</taxon>
        <taxon>Blepharisma</taxon>
    </lineage>
</organism>
<dbReference type="Proteomes" id="UP001162131">
    <property type="component" value="Unassembled WGS sequence"/>
</dbReference>
<name>A0AAU9K1V1_9CILI</name>
<comment type="subcellular location">
    <subcellularLocation>
        <location evidence="1">Membrane</location>
        <topology evidence="1">Multi-pass membrane protein</topology>
    </subcellularLocation>
</comment>
<accession>A0AAU9K1V1</accession>
<dbReference type="PANTHER" id="PTHR12703">
    <property type="entry name" value="TRANSMEMBRANE PROTEIN 33"/>
    <property type="match status" value="1"/>
</dbReference>
<dbReference type="AlphaFoldDB" id="A0AAU9K1V1"/>
<evidence type="ECO:0000256" key="6">
    <source>
        <dbReference type="SAM" id="MobiDB-lite"/>
    </source>
</evidence>
<dbReference type="PANTHER" id="PTHR12703:SF4">
    <property type="entry name" value="TRANSMEMBRANE PROTEIN 33"/>
    <property type="match status" value="1"/>
</dbReference>
<protein>
    <submittedName>
        <fullName evidence="8">Uncharacterized protein</fullName>
    </submittedName>
</protein>
<keyword evidence="4 7" id="KW-1133">Transmembrane helix</keyword>
<evidence type="ECO:0000256" key="7">
    <source>
        <dbReference type="SAM" id="Phobius"/>
    </source>
</evidence>
<dbReference type="GO" id="GO:0005783">
    <property type="term" value="C:endoplasmic reticulum"/>
    <property type="evidence" value="ECO:0007669"/>
    <property type="project" value="TreeGrafter"/>
</dbReference>
<dbReference type="GO" id="GO:0061024">
    <property type="term" value="P:membrane organization"/>
    <property type="evidence" value="ECO:0007669"/>
    <property type="project" value="TreeGrafter"/>
</dbReference>
<feature type="transmembrane region" description="Helical" evidence="7">
    <location>
        <begin position="142"/>
        <end position="170"/>
    </location>
</feature>
<keyword evidence="9" id="KW-1185">Reference proteome</keyword>
<keyword evidence="3 7" id="KW-0812">Transmembrane</keyword>
<reference evidence="8" key="1">
    <citation type="submission" date="2021-09" db="EMBL/GenBank/DDBJ databases">
        <authorList>
            <consortium name="AG Swart"/>
            <person name="Singh M."/>
            <person name="Singh A."/>
            <person name="Seah K."/>
            <person name="Emmerich C."/>
        </authorList>
    </citation>
    <scope>NUCLEOTIDE SEQUENCE</scope>
    <source>
        <strain evidence="8">ATCC30299</strain>
    </source>
</reference>
<dbReference type="Pfam" id="PF03661">
    <property type="entry name" value="TMEM33_Pom33"/>
    <property type="match status" value="1"/>
</dbReference>
<evidence type="ECO:0000313" key="9">
    <source>
        <dbReference type="Proteomes" id="UP001162131"/>
    </source>
</evidence>
<evidence type="ECO:0000256" key="3">
    <source>
        <dbReference type="ARBA" id="ARBA00022692"/>
    </source>
</evidence>
<gene>
    <name evidence="8" type="ORF">BSTOLATCC_MIC49249</name>
</gene>